<evidence type="ECO:0000313" key="12">
    <source>
        <dbReference type="Proteomes" id="UP000241158"/>
    </source>
</evidence>
<evidence type="ECO:0000313" key="11">
    <source>
        <dbReference type="EMBL" id="PSH59406.1"/>
    </source>
</evidence>
<dbReference type="CDD" id="cd06578">
    <property type="entry name" value="HemD"/>
    <property type="match status" value="1"/>
</dbReference>
<feature type="domain" description="Tetrapyrrole biosynthesis uroporphyrinogen III synthase" evidence="10">
    <location>
        <begin position="15"/>
        <end position="230"/>
    </location>
</feature>
<dbReference type="PANTHER" id="PTHR38042">
    <property type="entry name" value="UROPORPHYRINOGEN-III SYNTHASE, CHLOROPLASTIC"/>
    <property type="match status" value="1"/>
</dbReference>
<comment type="pathway">
    <text evidence="1 9">Porphyrin-containing compound metabolism; protoporphyrin-IX biosynthesis; coproporphyrinogen-III from 5-aminolevulinate: step 3/4.</text>
</comment>
<evidence type="ECO:0000256" key="6">
    <source>
        <dbReference type="ARBA" id="ARBA00037589"/>
    </source>
</evidence>
<gene>
    <name evidence="11" type="ORF">CU100_01010</name>
</gene>
<keyword evidence="5 9" id="KW-0627">Porphyrin biosynthesis</keyword>
<sequence length="241" mass="26219">MRTVLVTRPEPGASKTSERLLGYGFSPLVLPLTQIVPVRVRRPSGKFDAVAATSANALRQLPDRVMQLLLDLPCFVVGDATAAIARARGFQTVTAGDGDGVSLAQTIIEECCTGARILYLAGRVRAPEFERTLRNAGIHHRTLQTYDTVSVTYTGEFLTKFFGQAAVDDCLLYSRRSAEAFLQLSTRADVAGLFKRTEVFCLSPRVADALSGCEKALIHVAAKPDEDALFALLQRVQHSVH</sequence>
<evidence type="ECO:0000256" key="4">
    <source>
        <dbReference type="ARBA" id="ARBA00023239"/>
    </source>
</evidence>
<name>A0A2P7AYW5_9HYPH</name>
<evidence type="ECO:0000259" key="10">
    <source>
        <dbReference type="Pfam" id="PF02602"/>
    </source>
</evidence>
<reference evidence="12" key="1">
    <citation type="submission" date="2017-11" db="EMBL/GenBank/DDBJ databases">
        <authorList>
            <person name="Kuznetsova I."/>
            <person name="Sazanova A."/>
            <person name="Chirak E."/>
            <person name="Safronova V."/>
            <person name="Willems A."/>
        </authorList>
    </citation>
    <scope>NUCLEOTIDE SEQUENCE [LARGE SCALE GENOMIC DNA]</scope>
    <source>
        <strain evidence="12">PEPV15</strain>
    </source>
</reference>
<dbReference type="InterPro" id="IPR036108">
    <property type="entry name" value="4pyrrol_syn_uPrphyn_synt_sf"/>
</dbReference>
<dbReference type="AlphaFoldDB" id="A0A2P7AYW5"/>
<organism evidence="11 12">
    <name type="scientific">Phyllobacterium endophyticum</name>
    <dbReference type="NCBI Taxonomy" id="1149773"/>
    <lineage>
        <taxon>Bacteria</taxon>
        <taxon>Pseudomonadati</taxon>
        <taxon>Pseudomonadota</taxon>
        <taxon>Alphaproteobacteria</taxon>
        <taxon>Hyphomicrobiales</taxon>
        <taxon>Phyllobacteriaceae</taxon>
        <taxon>Phyllobacterium</taxon>
    </lineage>
</organism>
<comment type="caution">
    <text evidence="11">The sequence shown here is derived from an EMBL/GenBank/DDBJ whole genome shotgun (WGS) entry which is preliminary data.</text>
</comment>
<dbReference type="Gene3D" id="3.40.50.10090">
    <property type="match status" value="2"/>
</dbReference>
<evidence type="ECO:0000256" key="7">
    <source>
        <dbReference type="ARBA" id="ARBA00040167"/>
    </source>
</evidence>
<dbReference type="RefSeq" id="WP_106714705.1">
    <property type="nucleotide sequence ID" value="NZ_JACHXT010000002.1"/>
</dbReference>
<evidence type="ECO:0000256" key="5">
    <source>
        <dbReference type="ARBA" id="ARBA00023244"/>
    </source>
</evidence>
<evidence type="ECO:0000256" key="3">
    <source>
        <dbReference type="ARBA" id="ARBA00013109"/>
    </source>
</evidence>
<accession>A0A2P7AYW5</accession>
<dbReference type="GO" id="GO:0006782">
    <property type="term" value="P:protoporphyrinogen IX biosynthetic process"/>
    <property type="evidence" value="ECO:0007669"/>
    <property type="project" value="UniProtKB-UniRule"/>
</dbReference>
<dbReference type="UniPathway" id="UPA00251">
    <property type="reaction ID" value="UER00320"/>
</dbReference>
<dbReference type="SUPFAM" id="SSF69618">
    <property type="entry name" value="HemD-like"/>
    <property type="match status" value="1"/>
</dbReference>
<dbReference type="EMBL" id="PGGN01000001">
    <property type="protein sequence ID" value="PSH59406.1"/>
    <property type="molecule type" value="Genomic_DNA"/>
</dbReference>
<evidence type="ECO:0000256" key="2">
    <source>
        <dbReference type="ARBA" id="ARBA00008133"/>
    </source>
</evidence>
<comment type="function">
    <text evidence="6 9">Catalyzes cyclization of the linear tetrapyrrole, hydroxymethylbilane, to the macrocyclic uroporphyrinogen III.</text>
</comment>
<evidence type="ECO:0000256" key="9">
    <source>
        <dbReference type="RuleBase" id="RU366031"/>
    </source>
</evidence>
<dbReference type="EC" id="4.2.1.75" evidence="3 9"/>
<dbReference type="NCBIfam" id="NF006621">
    <property type="entry name" value="PRK09189.1"/>
    <property type="match status" value="1"/>
</dbReference>
<dbReference type="OrthoDB" id="7163809at2"/>
<dbReference type="PANTHER" id="PTHR38042:SF1">
    <property type="entry name" value="UROPORPHYRINOGEN-III SYNTHASE, CHLOROPLASTIC"/>
    <property type="match status" value="1"/>
</dbReference>
<protein>
    <recommendedName>
        <fullName evidence="7 9">Uroporphyrinogen-III synthase</fullName>
        <ecNumber evidence="3 9">4.2.1.75</ecNumber>
    </recommendedName>
</protein>
<comment type="similarity">
    <text evidence="2 9">Belongs to the uroporphyrinogen-III synthase family.</text>
</comment>
<evidence type="ECO:0000256" key="1">
    <source>
        <dbReference type="ARBA" id="ARBA00004772"/>
    </source>
</evidence>
<dbReference type="InterPro" id="IPR003754">
    <property type="entry name" value="4pyrrol_synth_uPrphyn_synth"/>
</dbReference>
<dbReference type="Pfam" id="PF02602">
    <property type="entry name" value="HEM4"/>
    <property type="match status" value="1"/>
</dbReference>
<dbReference type="GO" id="GO:0006780">
    <property type="term" value="P:uroporphyrinogen III biosynthetic process"/>
    <property type="evidence" value="ECO:0007669"/>
    <property type="project" value="UniProtKB-UniRule"/>
</dbReference>
<dbReference type="GO" id="GO:0004852">
    <property type="term" value="F:uroporphyrinogen-III synthase activity"/>
    <property type="evidence" value="ECO:0007669"/>
    <property type="project" value="UniProtKB-UniRule"/>
</dbReference>
<comment type="catalytic activity">
    <reaction evidence="8 9">
        <text>hydroxymethylbilane = uroporphyrinogen III + H2O</text>
        <dbReference type="Rhea" id="RHEA:18965"/>
        <dbReference type="ChEBI" id="CHEBI:15377"/>
        <dbReference type="ChEBI" id="CHEBI:57308"/>
        <dbReference type="ChEBI" id="CHEBI:57845"/>
        <dbReference type="EC" id="4.2.1.75"/>
    </reaction>
</comment>
<evidence type="ECO:0000256" key="8">
    <source>
        <dbReference type="ARBA" id="ARBA00048617"/>
    </source>
</evidence>
<keyword evidence="12" id="KW-1185">Reference proteome</keyword>
<dbReference type="Proteomes" id="UP000241158">
    <property type="component" value="Unassembled WGS sequence"/>
</dbReference>
<dbReference type="InterPro" id="IPR039793">
    <property type="entry name" value="UROS/Hem4"/>
</dbReference>
<keyword evidence="4 9" id="KW-0456">Lyase</keyword>
<proteinExistence type="inferred from homology"/>